<gene>
    <name evidence="3" type="ORF">ESV85_08020</name>
</gene>
<feature type="transmembrane region" description="Helical" evidence="1">
    <location>
        <begin position="172"/>
        <end position="195"/>
    </location>
</feature>
<dbReference type="GO" id="GO:0004175">
    <property type="term" value="F:endopeptidase activity"/>
    <property type="evidence" value="ECO:0007669"/>
    <property type="project" value="UniProtKB-ARBA"/>
</dbReference>
<keyword evidence="3" id="KW-0378">Hydrolase</keyword>
<dbReference type="PANTHER" id="PTHR36435:SF1">
    <property type="entry name" value="CAAX AMINO TERMINAL PROTEASE FAMILY PROTEIN"/>
    <property type="match status" value="1"/>
</dbReference>
<dbReference type="GO" id="GO:0080120">
    <property type="term" value="P:CAAX-box protein maturation"/>
    <property type="evidence" value="ECO:0007669"/>
    <property type="project" value="UniProtKB-ARBA"/>
</dbReference>
<dbReference type="EMBL" id="VORW01000003">
    <property type="protein sequence ID" value="TXE12554.1"/>
    <property type="molecule type" value="Genomic_DNA"/>
</dbReference>
<feature type="transmembrane region" description="Helical" evidence="1">
    <location>
        <begin position="283"/>
        <end position="302"/>
    </location>
</feature>
<dbReference type="GO" id="GO:0006508">
    <property type="term" value="P:proteolysis"/>
    <property type="evidence" value="ECO:0007669"/>
    <property type="project" value="UniProtKB-KW"/>
</dbReference>
<comment type="caution">
    <text evidence="3">The sequence shown here is derived from an EMBL/GenBank/DDBJ whole genome shotgun (WGS) entry which is preliminary data.</text>
</comment>
<evidence type="ECO:0000259" key="2">
    <source>
        <dbReference type="Pfam" id="PF02517"/>
    </source>
</evidence>
<keyword evidence="3" id="KW-0482">Metalloprotease</keyword>
<feature type="transmembrane region" description="Helical" evidence="1">
    <location>
        <begin position="247"/>
        <end position="267"/>
    </location>
</feature>
<proteinExistence type="predicted"/>
<feature type="transmembrane region" description="Helical" evidence="1">
    <location>
        <begin position="20"/>
        <end position="48"/>
    </location>
</feature>
<keyword evidence="1" id="KW-0812">Transmembrane</keyword>
<dbReference type="PANTHER" id="PTHR36435">
    <property type="entry name" value="SLR1288 PROTEIN"/>
    <property type="match status" value="1"/>
</dbReference>
<dbReference type="AlphaFoldDB" id="A0A5C7AWQ6"/>
<evidence type="ECO:0000313" key="4">
    <source>
        <dbReference type="Proteomes" id="UP000321935"/>
    </source>
</evidence>
<dbReference type="Proteomes" id="UP000321935">
    <property type="component" value="Unassembled WGS sequence"/>
</dbReference>
<name>A0A5C7AWQ6_9BACT</name>
<evidence type="ECO:0000256" key="1">
    <source>
        <dbReference type="SAM" id="Phobius"/>
    </source>
</evidence>
<feature type="transmembrane region" description="Helical" evidence="1">
    <location>
        <begin position="68"/>
        <end position="90"/>
    </location>
</feature>
<organism evidence="3 4">
    <name type="scientific">Algoriphagus aquimarinus</name>
    <dbReference type="NCBI Taxonomy" id="237018"/>
    <lineage>
        <taxon>Bacteria</taxon>
        <taxon>Pseudomonadati</taxon>
        <taxon>Bacteroidota</taxon>
        <taxon>Cytophagia</taxon>
        <taxon>Cytophagales</taxon>
        <taxon>Cyclobacteriaceae</taxon>
        <taxon>Algoriphagus</taxon>
    </lineage>
</organism>
<dbReference type="InterPro" id="IPR003675">
    <property type="entry name" value="Rce1/LyrA-like_dom"/>
</dbReference>
<accession>A0A5C7AWQ6</accession>
<dbReference type="OrthoDB" id="1523022at2"/>
<protein>
    <submittedName>
        <fullName evidence="3">CPBP family intramembrane metalloprotease</fullName>
    </submittedName>
</protein>
<dbReference type="GO" id="GO:0008237">
    <property type="term" value="F:metallopeptidase activity"/>
    <property type="evidence" value="ECO:0007669"/>
    <property type="project" value="UniProtKB-KW"/>
</dbReference>
<sequence length="316" mass="35293">MEIYETESEIGKRKSWLLSLIVIVLVAIGVLIVLQVVALAIAPFLFNISMEEIIGLMTGDYSPSNGRMAMYFVQGIGSGIGFWVAAYVIMRFIDKADLHWEIQLPRFNIKGAGLVLLITVGGMLFNGLLVYFNSQLILPDFLSGMESWMLEMEEQLLELTKFLTDFQSIPELLVGILVIGVFAGIGEEMFFRGLIQPKMHLYTGNGHAGVWVTAFIFSAIHLQFYGFLPRLFLGGMFGYLYYYSGSLTYPILAHMLNNTVTVLMVYASNQGMIDFDMESTDTVSYPAAIVGLLVLLAGIFYFKKLNKPNGELEQSI</sequence>
<dbReference type="RefSeq" id="WP_146916417.1">
    <property type="nucleotide sequence ID" value="NZ_VORW01000003.1"/>
</dbReference>
<feature type="domain" description="CAAX prenyl protease 2/Lysostaphin resistance protein A-like" evidence="2">
    <location>
        <begin position="172"/>
        <end position="260"/>
    </location>
</feature>
<keyword evidence="1" id="KW-0472">Membrane</keyword>
<dbReference type="Pfam" id="PF02517">
    <property type="entry name" value="Rce1-like"/>
    <property type="match status" value="1"/>
</dbReference>
<evidence type="ECO:0000313" key="3">
    <source>
        <dbReference type="EMBL" id="TXE12554.1"/>
    </source>
</evidence>
<dbReference type="InterPro" id="IPR052710">
    <property type="entry name" value="CAAX_protease"/>
</dbReference>
<reference evidence="3 4" key="1">
    <citation type="submission" date="2019-08" db="EMBL/GenBank/DDBJ databases">
        <title>Genomes sequence of Algoriphagus aquimarinus ACAM450.</title>
        <authorList>
            <person name="Bowman J.P."/>
        </authorList>
    </citation>
    <scope>NUCLEOTIDE SEQUENCE [LARGE SCALE GENOMIC DNA]</scope>
    <source>
        <strain evidence="3 4">ACAM 450</strain>
    </source>
</reference>
<feature type="transmembrane region" description="Helical" evidence="1">
    <location>
        <begin position="111"/>
        <end position="132"/>
    </location>
</feature>
<keyword evidence="3" id="KW-0645">Protease</keyword>
<keyword evidence="1" id="KW-1133">Transmembrane helix</keyword>
<feature type="transmembrane region" description="Helical" evidence="1">
    <location>
        <begin position="207"/>
        <end position="227"/>
    </location>
</feature>